<dbReference type="AlphaFoldDB" id="A0A5M6CEK3"/>
<sequence length="355" mass="40382">MRKSLQSIFIAGLMTAGITTLTAIQASAQDNRYEKNQWRNSHHYDWGNPDIPYIEQRGFSIGFNIGQADLWGDVGTKGVIDHYNNNVYTKDIFKSMRFMGGMFVRYTYIPGISFRLGVNYGSLYATDEWNTEKALKATYISDDYYQRYVRNLDVKTNIWESNFLVEISPLRLSNWEFGKLSKMRFQPYILVGFGGFFFNPRGTVKDLETGVSKTVDLQPLRTEGEGFNAPGKTFPKSYSLFSYAGIGGIGFKFDVGKGLGLGLEYQLRYTFTDYLDDVSGAYIDPLDQQVAFLGNPGKADLSNKMSDRSSEIIAGNKNKAGSLRGNPDNKDMYSTVSIMFYWKIKKRNSPWWSTY</sequence>
<keyword evidence="1" id="KW-0732">Signal</keyword>
<keyword evidence="3" id="KW-1185">Reference proteome</keyword>
<evidence type="ECO:0000313" key="3">
    <source>
        <dbReference type="Proteomes" id="UP000323632"/>
    </source>
</evidence>
<evidence type="ECO:0000313" key="2">
    <source>
        <dbReference type="EMBL" id="KAA5533604.1"/>
    </source>
</evidence>
<organism evidence="2 3">
    <name type="scientific">Taibaiella lutea</name>
    <dbReference type="NCBI Taxonomy" id="2608001"/>
    <lineage>
        <taxon>Bacteria</taxon>
        <taxon>Pseudomonadati</taxon>
        <taxon>Bacteroidota</taxon>
        <taxon>Chitinophagia</taxon>
        <taxon>Chitinophagales</taxon>
        <taxon>Chitinophagaceae</taxon>
        <taxon>Taibaiella</taxon>
    </lineage>
</organism>
<comment type="caution">
    <text evidence="2">The sequence shown here is derived from an EMBL/GenBank/DDBJ whole genome shotgun (WGS) entry which is preliminary data.</text>
</comment>
<proteinExistence type="predicted"/>
<feature type="signal peptide" evidence="1">
    <location>
        <begin position="1"/>
        <end position="28"/>
    </location>
</feature>
<protein>
    <recommendedName>
        <fullName evidence="4">Outer membrane protein beta-barrel domain-containing protein</fullName>
    </recommendedName>
</protein>
<feature type="chain" id="PRO_5024413090" description="Outer membrane protein beta-barrel domain-containing protein" evidence="1">
    <location>
        <begin position="29"/>
        <end position="355"/>
    </location>
</feature>
<accession>A0A5M6CEK3</accession>
<evidence type="ECO:0000256" key="1">
    <source>
        <dbReference type="SAM" id="SignalP"/>
    </source>
</evidence>
<name>A0A5M6CEK3_9BACT</name>
<dbReference type="Proteomes" id="UP000323632">
    <property type="component" value="Unassembled WGS sequence"/>
</dbReference>
<gene>
    <name evidence="2" type="ORF">F0919_13780</name>
</gene>
<dbReference type="RefSeq" id="WP_150033351.1">
    <property type="nucleotide sequence ID" value="NZ_VWSH01000003.1"/>
</dbReference>
<evidence type="ECO:0008006" key="4">
    <source>
        <dbReference type="Google" id="ProtNLM"/>
    </source>
</evidence>
<dbReference type="EMBL" id="VWSH01000003">
    <property type="protein sequence ID" value="KAA5533604.1"/>
    <property type="molecule type" value="Genomic_DNA"/>
</dbReference>
<reference evidence="2 3" key="1">
    <citation type="submission" date="2019-09" db="EMBL/GenBank/DDBJ databases">
        <title>Genome sequence and assembly of Taibaiella sp.</title>
        <authorList>
            <person name="Chhetri G."/>
        </authorList>
    </citation>
    <scope>NUCLEOTIDE SEQUENCE [LARGE SCALE GENOMIC DNA]</scope>
    <source>
        <strain evidence="2 3">KVB11</strain>
    </source>
</reference>